<protein>
    <submittedName>
        <fullName evidence="2">Uncharacterized protein</fullName>
    </submittedName>
</protein>
<evidence type="ECO:0000256" key="1">
    <source>
        <dbReference type="SAM" id="MobiDB-lite"/>
    </source>
</evidence>
<sequence length="67" mass="6802">MEVTVDDSIVARVSAELKKLDDEWPDIGAGGKSKTPELGCITGGSGGGGVLSSESMLSSQFDISDGL</sequence>
<evidence type="ECO:0000313" key="3">
    <source>
        <dbReference type="Proteomes" id="UP001552299"/>
    </source>
</evidence>
<proteinExistence type="predicted"/>
<dbReference type="Proteomes" id="UP001552299">
    <property type="component" value="Unassembled WGS sequence"/>
</dbReference>
<reference evidence="2 3" key="1">
    <citation type="journal article" date="2024" name="Plant Biotechnol. J.">
        <title>Dendrobium thyrsiflorum genome and its molecular insights into genes involved in important horticultural traits.</title>
        <authorList>
            <person name="Chen B."/>
            <person name="Wang J.Y."/>
            <person name="Zheng P.J."/>
            <person name="Li K.L."/>
            <person name="Liang Y.M."/>
            <person name="Chen X.F."/>
            <person name="Zhang C."/>
            <person name="Zhao X."/>
            <person name="He X."/>
            <person name="Zhang G.Q."/>
            <person name="Liu Z.J."/>
            <person name="Xu Q."/>
        </authorList>
    </citation>
    <scope>NUCLEOTIDE SEQUENCE [LARGE SCALE GENOMIC DNA]</scope>
    <source>
        <strain evidence="2">GZMU011</strain>
    </source>
</reference>
<dbReference type="AlphaFoldDB" id="A0ABD0UA40"/>
<gene>
    <name evidence="2" type="ORF">M5K25_020454</name>
</gene>
<feature type="compositionally biased region" description="Gly residues" evidence="1">
    <location>
        <begin position="41"/>
        <end position="50"/>
    </location>
</feature>
<dbReference type="EMBL" id="JANQDX010000016">
    <property type="protein sequence ID" value="KAL0909573.1"/>
    <property type="molecule type" value="Genomic_DNA"/>
</dbReference>
<accession>A0ABD0UA40</accession>
<organism evidence="2 3">
    <name type="scientific">Dendrobium thyrsiflorum</name>
    <name type="common">Pinecone-like raceme dendrobium</name>
    <name type="synonym">Orchid</name>
    <dbReference type="NCBI Taxonomy" id="117978"/>
    <lineage>
        <taxon>Eukaryota</taxon>
        <taxon>Viridiplantae</taxon>
        <taxon>Streptophyta</taxon>
        <taxon>Embryophyta</taxon>
        <taxon>Tracheophyta</taxon>
        <taxon>Spermatophyta</taxon>
        <taxon>Magnoliopsida</taxon>
        <taxon>Liliopsida</taxon>
        <taxon>Asparagales</taxon>
        <taxon>Orchidaceae</taxon>
        <taxon>Epidendroideae</taxon>
        <taxon>Malaxideae</taxon>
        <taxon>Dendrobiinae</taxon>
        <taxon>Dendrobium</taxon>
    </lineage>
</organism>
<name>A0ABD0UA40_DENTH</name>
<feature type="region of interest" description="Disordered" evidence="1">
    <location>
        <begin position="26"/>
        <end position="53"/>
    </location>
</feature>
<comment type="caution">
    <text evidence="2">The sequence shown here is derived from an EMBL/GenBank/DDBJ whole genome shotgun (WGS) entry which is preliminary data.</text>
</comment>
<evidence type="ECO:0000313" key="2">
    <source>
        <dbReference type="EMBL" id="KAL0909573.1"/>
    </source>
</evidence>
<keyword evidence="3" id="KW-1185">Reference proteome</keyword>